<evidence type="ECO:0000313" key="5">
    <source>
        <dbReference type="Proteomes" id="UP001165541"/>
    </source>
</evidence>
<dbReference type="EMBL" id="JAMKFE010000019">
    <property type="protein sequence ID" value="MCM5682420.1"/>
    <property type="molecule type" value="Genomic_DNA"/>
</dbReference>
<evidence type="ECO:0000256" key="2">
    <source>
        <dbReference type="SAM" id="MobiDB-lite"/>
    </source>
</evidence>
<dbReference type="Proteomes" id="UP001165541">
    <property type="component" value="Unassembled WGS sequence"/>
</dbReference>
<dbReference type="RefSeq" id="WP_251780897.1">
    <property type="nucleotide sequence ID" value="NZ_JAMKFE010000019.1"/>
</dbReference>
<comment type="caution">
    <text evidence="4">The sequence shown here is derived from an EMBL/GenBank/DDBJ whole genome shotgun (WGS) entry which is preliminary data.</text>
</comment>
<evidence type="ECO:0000256" key="1">
    <source>
        <dbReference type="SAM" id="Coils"/>
    </source>
</evidence>
<feature type="compositionally biased region" description="Basic and acidic residues" evidence="2">
    <location>
        <begin position="98"/>
        <end position="113"/>
    </location>
</feature>
<keyword evidence="3" id="KW-0732">Signal</keyword>
<sequence>MALKRVCLLAMAALVPAGVHAEMYRCPPVPGGDAAVVTNLLDAEDARQRGCQPMKPRRSALDQPMRQPARSATPTEHAARAPAARPTAAAAPAAGEPVGEHRVAPQVQRHRDDQRREILEAELRKELDTATRVKTQLERAGADDASRQQTRAALARHVANVDALKQEIARIR</sequence>
<name>A0ABT0YUJ7_9BURK</name>
<feature type="signal peptide" evidence="3">
    <location>
        <begin position="1"/>
        <end position="21"/>
    </location>
</feature>
<keyword evidence="1" id="KW-0175">Coiled coil</keyword>
<organism evidence="4 5">
    <name type="scientific">Caldimonas mangrovi</name>
    <dbReference type="NCBI Taxonomy" id="2944811"/>
    <lineage>
        <taxon>Bacteria</taxon>
        <taxon>Pseudomonadati</taxon>
        <taxon>Pseudomonadota</taxon>
        <taxon>Betaproteobacteria</taxon>
        <taxon>Burkholderiales</taxon>
        <taxon>Sphaerotilaceae</taxon>
        <taxon>Caldimonas</taxon>
    </lineage>
</organism>
<evidence type="ECO:0000313" key="4">
    <source>
        <dbReference type="EMBL" id="MCM5682420.1"/>
    </source>
</evidence>
<evidence type="ECO:0000256" key="3">
    <source>
        <dbReference type="SAM" id="SignalP"/>
    </source>
</evidence>
<feature type="compositionally biased region" description="Low complexity" evidence="2">
    <location>
        <begin position="72"/>
        <end position="94"/>
    </location>
</feature>
<feature type="region of interest" description="Disordered" evidence="2">
    <location>
        <begin position="46"/>
        <end position="113"/>
    </location>
</feature>
<proteinExistence type="predicted"/>
<evidence type="ECO:0008006" key="6">
    <source>
        <dbReference type="Google" id="ProtNLM"/>
    </source>
</evidence>
<gene>
    <name evidence="4" type="ORF">M8A51_23070</name>
</gene>
<accession>A0ABT0YUJ7</accession>
<keyword evidence="5" id="KW-1185">Reference proteome</keyword>
<feature type="coiled-coil region" evidence="1">
    <location>
        <begin position="120"/>
        <end position="167"/>
    </location>
</feature>
<protein>
    <recommendedName>
        <fullName evidence="6">DUF4124 domain-containing protein</fullName>
    </recommendedName>
</protein>
<feature type="chain" id="PRO_5045956347" description="DUF4124 domain-containing protein" evidence="3">
    <location>
        <begin position="22"/>
        <end position="172"/>
    </location>
</feature>
<reference evidence="4" key="1">
    <citation type="submission" date="2022-05" db="EMBL/GenBank/DDBJ databases">
        <title>Schlegelella sp. nov., isolated from mangrove soil.</title>
        <authorList>
            <person name="Liu Y."/>
            <person name="Ge X."/>
            <person name="Liu W."/>
        </authorList>
    </citation>
    <scope>NUCLEOTIDE SEQUENCE</scope>
    <source>
        <strain evidence="4">S2-27</strain>
    </source>
</reference>